<name>A0ABN7W795_GIGMA</name>
<dbReference type="EMBL" id="CAJVQB010033679">
    <property type="protein sequence ID" value="CAG8820117.1"/>
    <property type="molecule type" value="Genomic_DNA"/>
</dbReference>
<protein>
    <submittedName>
        <fullName evidence="1">6876_t:CDS:1</fullName>
    </submittedName>
</protein>
<gene>
    <name evidence="1" type="ORF">GMARGA_LOCUS27488</name>
</gene>
<comment type="caution">
    <text evidence="1">The sequence shown here is derived from an EMBL/GenBank/DDBJ whole genome shotgun (WGS) entry which is preliminary data.</text>
</comment>
<reference evidence="1 2" key="1">
    <citation type="submission" date="2021-06" db="EMBL/GenBank/DDBJ databases">
        <authorList>
            <person name="Kallberg Y."/>
            <person name="Tangrot J."/>
            <person name="Rosling A."/>
        </authorList>
    </citation>
    <scope>NUCLEOTIDE SEQUENCE [LARGE SCALE GENOMIC DNA]</scope>
    <source>
        <strain evidence="1 2">120-4 pot B 10/14</strain>
    </source>
</reference>
<feature type="non-terminal residue" evidence="1">
    <location>
        <position position="1"/>
    </location>
</feature>
<proteinExistence type="predicted"/>
<evidence type="ECO:0000313" key="1">
    <source>
        <dbReference type="EMBL" id="CAG8820117.1"/>
    </source>
</evidence>
<organism evidence="1 2">
    <name type="scientific">Gigaspora margarita</name>
    <dbReference type="NCBI Taxonomy" id="4874"/>
    <lineage>
        <taxon>Eukaryota</taxon>
        <taxon>Fungi</taxon>
        <taxon>Fungi incertae sedis</taxon>
        <taxon>Mucoromycota</taxon>
        <taxon>Glomeromycotina</taxon>
        <taxon>Glomeromycetes</taxon>
        <taxon>Diversisporales</taxon>
        <taxon>Gigasporaceae</taxon>
        <taxon>Gigaspora</taxon>
    </lineage>
</organism>
<sequence length="105" mass="12037">ILRNIIQENVNLYLDEIVSQMEIQCSKNVSISTMWRSLAYCGITQKKLHKAAKEHNELLRSAFMARIGSQCESSQLVFLDESSKDERTISQGYGYSEMNSRADKK</sequence>
<accession>A0ABN7W795</accession>
<dbReference type="Proteomes" id="UP000789901">
    <property type="component" value="Unassembled WGS sequence"/>
</dbReference>
<evidence type="ECO:0000313" key="2">
    <source>
        <dbReference type="Proteomes" id="UP000789901"/>
    </source>
</evidence>
<keyword evidence="2" id="KW-1185">Reference proteome</keyword>